<keyword evidence="1" id="KW-0175">Coiled coil</keyword>
<feature type="domain" description="Trimeric autotransporter adhesin YadA-like stalk" evidence="2">
    <location>
        <begin position="138"/>
        <end position="172"/>
    </location>
</feature>
<evidence type="ECO:0000259" key="2">
    <source>
        <dbReference type="Pfam" id="PF05662"/>
    </source>
</evidence>
<dbReference type="EMBL" id="JAMCOF010000031">
    <property type="protein sequence ID" value="MCL6230393.1"/>
    <property type="molecule type" value="Genomic_DNA"/>
</dbReference>
<proteinExistence type="predicted"/>
<feature type="non-terminal residue" evidence="3">
    <location>
        <position position="382"/>
    </location>
</feature>
<organism evidence="3 4">
    <name type="scientific">Bartonella bilalgolemii</name>
    <dbReference type="NCBI Taxonomy" id="2942911"/>
    <lineage>
        <taxon>Bacteria</taxon>
        <taxon>Pseudomonadati</taxon>
        <taxon>Pseudomonadota</taxon>
        <taxon>Alphaproteobacteria</taxon>
        <taxon>Hyphomicrobiales</taxon>
        <taxon>Bartonellaceae</taxon>
        <taxon>Bartonella</taxon>
    </lineage>
</organism>
<feature type="domain" description="Trimeric autotransporter adhesin YadA-like stalk" evidence="2">
    <location>
        <begin position="342"/>
        <end position="378"/>
    </location>
</feature>
<dbReference type="Gene3D" id="6.10.250.2030">
    <property type="match status" value="1"/>
</dbReference>
<dbReference type="InterPro" id="IPR008635">
    <property type="entry name" value="Coiled_stalk_dom"/>
</dbReference>
<keyword evidence="4" id="KW-1185">Reference proteome</keyword>
<evidence type="ECO:0000313" key="3">
    <source>
        <dbReference type="EMBL" id="MCL6230393.1"/>
    </source>
</evidence>
<dbReference type="Gene3D" id="4.10.80.270">
    <property type="match status" value="1"/>
</dbReference>
<comment type="caution">
    <text evidence="3">The sequence shown here is derived from an EMBL/GenBank/DDBJ whole genome shotgun (WGS) entry which is preliminary data.</text>
</comment>
<protein>
    <submittedName>
        <fullName evidence="3">Adhesin</fullName>
    </submittedName>
</protein>
<evidence type="ECO:0000256" key="1">
    <source>
        <dbReference type="SAM" id="Coils"/>
    </source>
</evidence>
<name>A0ABT0PC41_9HYPH</name>
<dbReference type="Pfam" id="PF05662">
    <property type="entry name" value="YadA_stalk"/>
    <property type="match status" value="4"/>
</dbReference>
<accession>A0ABT0PC41</accession>
<feature type="domain" description="Trimeric autotransporter adhesin YadA-like stalk" evidence="2">
    <location>
        <begin position="4"/>
        <end position="28"/>
    </location>
</feature>
<sequence length="382" mass="40827">STEAVTGKQLYKTNSDLTETTGKIEGLTTSVTNVQGDVSKIAQNASNYLGGGADLLKETAPTYKIQKQDYKNVGEAFAGVDDSLSELYQELSGIGGKGIVQQKGSRNGLITIGENLSGTRVTLRNKDGEGRTLSGLRDGVLSELSTEAITGGQLYALNQQLANYFGGGAEYGANGWTNPKFEVVQFNFGGKAGEKTYETYNNVADAFGGVNKSMEDLNNRIDGVEKQTEQNGLNWNEGKGAYDASRKDEKGQLANSKITGVKDGEISKGSSDVVTGNQLWETNEKVDGIEKDVKDLKDTVQGFENSVGQMAEGTVQYDKNENGKKTNKITLAGGDANAPVVIDNIGDGKVEKGSKEAINGGQLYEKMETVLDDAKKYTDEKV</sequence>
<reference evidence="3 4" key="1">
    <citation type="submission" date="2022-05" db="EMBL/GenBank/DDBJ databases">
        <title>Description of the Bartonella bilalgolemii sp. nov. Isolated from Apodemus uralensis (Pallas 1811).</title>
        <authorList>
            <person name="Zgheib R."/>
            <person name="Celebi B."/>
        </authorList>
    </citation>
    <scope>NUCLEOTIDE SEQUENCE [LARGE SCALE GENOMIC DNA]</scope>
    <source>
        <strain evidence="3 4">G70</strain>
    </source>
</reference>
<gene>
    <name evidence="3" type="ORF">M4Z11_07340</name>
</gene>
<feature type="non-terminal residue" evidence="3">
    <location>
        <position position="1"/>
    </location>
</feature>
<feature type="domain" description="Trimeric autotransporter adhesin YadA-like stalk" evidence="2">
    <location>
        <begin position="257"/>
        <end position="291"/>
    </location>
</feature>
<feature type="coiled-coil region" evidence="1">
    <location>
        <begin position="279"/>
        <end position="306"/>
    </location>
</feature>
<dbReference type="Proteomes" id="UP001523003">
    <property type="component" value="Unassembled WGS sequence"/>
</dbReference>
<evidence type="ECO:0000313" key="4">
    <source>
        <dbReference type="Proteomes" id="UP001523003"/>
    </source>
</evidence>
<dbReference type="Gene3D" id="1.20.5.170">
    <property type="match status" value="3"/>
</dbReference>